<evidence type="ECO:0000313" key="4">
    <source>
        <dbReference type="Proteomes" id="UP000007799"/>
    </source>
</evidence>
<name>F2U693_SALR5</name>
<dbReference type="SUPFAM" id="SSF64268">
    <property type="entry name" value="PX domain"/>
    <property type="match status" value="1"/>
</dbReference>
<evidence type="ECO:0000313" key="3">
    <source>
        <dbReference type="EMBL" id="EGD83034.1"/>
    </source>
</evidence>
<feature type="compositionally biased region" description="Low complexity" evidence="1">
    <location>
        <begin position="262"/>
        <end position="272"/>
    </location>
</feature>
<dbReference type="Gene3D" id="3.30.1520.10">
    <property type="entry name" value="Phox-like domain"/>
    <property type="match status" value="1"/>
</dbReference>
<dbReference type="EMBL" id="GL832962">
    <property type="protein sequence ID" value="EGD83034.1"/>
    <property type="molecule type" value="Genomic_DNA"/>
</dbReference>
<feature type="compositionally biased region" description="Polar residues" evidence="1">
    <location>
        <begin position="451"/>
        <end position="474"/>
    </location>
</feature>
<feature type="compositionally biased region" description="Basic and acidic residues" evidence="1">
    <location>
        <begin position="335"/>
        <end position="352"/>
    </location>
</feature>
<feature type="compositionally biased region" description="Gly residues" evidence="1">
    <location>
        <begin position="367"/>
        <end position="377"/>
    </location>
</feature>
<proteinExistence type="predicted"/>
<dbReference type="Pfam" id="PF00787">
    <property type="entry name" value="PX"/>
    <property type="match status" value="1"/>
</dbReference>
<feature type="compositionally biased region" description="Polar residues" evidence="1">
    <location>
        <begin position="529"/>
        <end position="538"/>
    </location>
</feature>
<dbReference type="AlphaFoldDB" id="F2U693"/>
<dbReference type="InterPro" id="IPR036871">
    <property type="entry name" value="PX_dom_sf"/>
</dbReference>
<sequence>MHRRPYGTRHPSFPHRCCQVDRRYSHCRWLQQRLRTGAPFPPPLTRRNLESLQEHEQQLQGIKRFLSCVANNPKYQQTFALQEFFKPNIPLATWDWMTRLVSPAADEQGSTINATTTTVTNPTATATAGVRAGRLSSSSTLGSQDAAPHVFSPASTPSKSTHRSPSKAPSGYADDTSTDGSYRTVYDNYKRTPSLGSSHPGDISTEEPYHSEGPYAYTHSSSNLQRRPRHHRHRHDRNHPRRHRRHGRARLSRSLHDEQTAHTRTAASSSSAMIPQHHAHASALSKSTAARVVRPRTPPLEQPDIQDQQSPRPDNRRPRSGAVVNNDTTGDAVTEVDRAQAGHAHEHRAVDRSHRHTIRRPQHNHGSGVGSGGGTEGDGNDDGDDGDDEAITGGHTTPNARTAHANKHEGVVQWWIPLSPPVVEEAAHTPPSPHDHHRQRQPHQQRHQPRGTTWTIPVSPLGTTPQAAFKQQGQRQEHRDHQRQYDRQWQSRQRGQREQPTWRGDATSLEFRARGTDQHRHQHPRVMQPTATSSTMAEASQRRNAGCMDDAGGGGGVGPNLSVSSQPVRWMPLDASRIDSSMQP</sequence>
<protein>
    <recommendedName>
        <fullName evidence="2">PX domain-containing protein</fullName>
    </recommendedName>
</protein>
<keyword evidence="4" id="KW-1185">Reference proteome</keyword>
<organism evidence="4">
    <name type="scientific">Salpingoeca rosetta (strain ATCC 50818 / BSB-021)</name>
    <dbReference type="NCBI Taxonomy" id="946362"/>
    <lineage>
        <taxon>Eukaryota</taxon>
        <taxon>Choanoflagellata</taxon>
        <taxon>Craspedida</taxon>
        <taxon>Salpingoecidae</taxon>
        <taxon>Salpingoeca</taxon>
    </lineage>
</organism>
<feature type="domain" description="PX" evidence="2">
    <location>
        <begin position="13"/>
        <end position="87"/>
    </location>
</feature>
<dbReference type="GO" id="GO:0035091">
    <property type="term" value="F:phosphatidylinositol binding"/>
    <property type="evidence" value="ECO:0007669"/>
    <property type="project" value="InterPro"/>
</dbReference>
<dbReference type="InterPro" id="IPR001683">
    <property type="entry name" value="PX_dom"/>
</dbReference>
<accession>F2U693</accession>
<feature type="region of interest" description="Disordered" evidence="1">
    <location>
        <begin position="111"/>
        <end position="405"/>
    </location>
</feature>
<reference evidence="3" key="1">
    <citation type="submission" date="2009-08" db="EMBL/GenBank/DDBJ databases">
        <title>Annotation of Salpingoeca rosetta.</title>
        <authorList>
            <consortium name="The Broad Institute Genome Sequencing Platform"/>
            <person name="Russ C."/>
            <person name="Cuomo C."/>
            <person name="Burger G."/>
            <person name="Gray M.W."/>
            <person name="Holland P.W.H."/>
            <person name="King N."/>
            <person name="Lang F.B.F."/>
            <person name="Roger A.J."/>
            <person name="Ruiz-Trillo I."/>
            <person name="Young S.K."/>
            <person name="Zeng Q."/>
            <person name="Gargeya S."/>
            <person name="Alvarado L."/>
            <person name="Berlin A."/>
            <person name="Chapman S.B."/>
            <person name="Chen Z."/>
            <person name="Freedman E."/>
            <person name="Gellesch M."/>
            <person name="Goldberg J."/>
            <person name="Griggs A."/>
            <person name="Gujja S."/>
            <person name="Heilman E."/>
            <person name="Heiman D."/>
            <person name="Howarth C."/>
            <person name="Mehta T."/>
            <person name="Neiman D."/>
            <person name="Pearson M."/>
            <person name="Roberts A."/>
            <person name="Saif S."/>
            <person name="Shea T."/>
            <person name="Shenoy N."/>
            <person name="Sisk P."/>
            <person name="Stolte C."/>
            <person name="Sykes S."/>
            <person name="White J."/>
            <person name="Yandava C."/>
            <person name="Haas B."/>
            <person name="Nusbaum C."/>
            <person name="Birren B."/>
        </authorList>
    </citation>
    <scope>NUCLEOTIDE SEQUENCE [LARGE SCALE GENOMIC DNA]</scope>
    <source>
        <strain evidence="3">ATCC 50818</strain>
    </source>
</reference>
<dbReference type="InParanoid" id="F2U693"/>
<dbReference type="Proteomes" id="UP000007799">
    <property type="component" value="Unassembled WGS sequence"/>
</dbReference>
<dbReference type="RefSeq" id="XP_004995398.1">
    <property type="nucleotide sequence ID" value="XM_004995341.1"/>
</dbReference>
<feature type="compositionally biased region" description="Low complexity" evidence="1">
    <location>
        <begin position="111"/>
        <end position="128"/>
    </location>
</feature>
<feature type="compositionally biased region" description="Basic residues" evidence="1">
    <location>
        <begin position="353"/>
        <end position="363"/>
    </location>
</feature>
<feature type="compositionally biased region" description="Acidic residues" evidence="1">
    <location>
        <begin position="378"/>
        <end position="390"/>
    </location>
</feature>
<gene>
    <name evidence="3" type="ORF">PTSG_03672</name>
</gene>
<feature type="region of interest" description="Disordered" evidence="1">
    <location>
        <begin position="423"/>
        <end position="584"/>
    </location>
</feature>
<dbReference type="GeneID" id="16075980"/>
<feature type="compositionally biased region" description="Basic residues" evidence="1">
    <location>
        <begin position="435"/>
        <end position="449"/>
    </location>
</feature>
<evidence type="ECO:0000259" key="2">
    <source>
        <dbReference type="Pfam" id="PF00787"/>
    </source>
</evidence>
<evidence type="ECO:0000256" key="1">
    <source>
        <dbReference type="SAM" id="MobiDB-lite"/>
    </source>
</evidence>
<feature type="compositionally biased region" description="Basic and acidic residues" evidence="1">
    <location>
        <begin position="475"/>
        <end position="486"/>
    </location>
</feature>
<dbReference type="KEGG" id="sre:PTSG_03672"/>
<feature type="compositionally biased region" description="Basic residues" evidence="1">
    <location>
        <begin position="226"/>
        <end position="253"/>
    </location>
</feature>